<reference evidence="1" key="1">
    <citation type="journal article" date="2020" name="Nature">
        <title>Giant virus diversity and host interactions through global metagenomics.</title>
        <authorList>
            <person name="Schulz F."/>
            <person name="Roux S."/>
            <person name="Paez-Espino D."/>
            <person name="Jungbluth S."/>
            <person name="Walsh D.A."/>
            <person name="Denef V.J."/>
            <person name="McMahon K.D."/>
            <person name="Konstantinidis K.T."/>
            <person name="Eloe-Fadrosh E.A."/>
            <person name="Kyrpides N.C."/>
            <person name="Woyke T."/>
        </authorList>
    </citation>
    <scope>NUCLEOTIDE SEQUENCE</scope>
    <source>
        <strain evidence="1">GVMAG-S-1021933-23</strain>
    </source>
</reference>
<organism evidence="1">
    <name type="scientific">viral metagenome</name>
    <dbReference type="NCBI Taxonomy" id="1070528"/>
    <lineage>
        <taxon>unclassified sequences</taxon>
        <taxon>metagenomes</taxon>
        <taxon>organismal metagenomes</taxon>
    </lineage>
</organism>
<dbReference type="EMBL" id="MN740593">
    <property type="protein sequence ID" value="QHS77568.1"/>
    <property type="molecule type" value="Genomic_DNA"/>
</dbReference>
<accession>A0A6C0ACY6</accession>
<dbReference type="InterPro" id="IPR038231">
    <property type="entry name" value="MepB-like_sf"/>
</dbReference>
<proteinExistence type="predicted"/>
<name>A0A6C0ACY6_9ZZZZ</name>
<protein>
    <submittedName>
        <fullName evidence="1">Uncharacterized protein</fullName>
    </submittedName>
</protein>
<evidence type="ECO:0000313" key="1">
    <source>
        <dbReference type="EMBL" id="QHS77568.1"/>
    </source>
</evidence>
<dbReference type="AlphaFoldDB" id="A0A6C0ACY6"/>
<sequence length="509" mass="60384">MSEIKYEKVFWNNKQNLIKYENRERYKKTKLDEWKILCCINDIYPEIKCYSYARSDGYCKMHEDCNIDIIDDRHEKGDKLEKYIYDILLKCKKLKNIERIGRENGNLDIIYNYKEEEIKRGIQVKMINNQKGSGYHLAHIKKYPEDTVIVSIDPRYEQASIITRKIVGLENEGFYFNSQNPGIHQKYVFNLKDENNKFERRLFKACKKSTIYSEESYYSTTLKEKLMSNNLKSLCKEKNLEIDFNVLSNSVIDCIINKYNCQLKFSNSKTKSLDESKGLCNFSCCKTKASIKGLPYHVDDKIDFFILAYLNEEKYIYYIIPSEYLLKKGYIATDEIKGKASINVAPIDYEKSHWSDQFRNNFILLSETKENMLNKDISNFDIGDRFFYECQRRDIIIEQNTDHNKRILFNLKDKIIRCYETFVNISVKNKNNYQFNLNDKKIPITPDFYIFRINAYPDDLYIIPHTKIQNSGVFNGSRNVIYIPPPGEINCGKPWISDYLNNYEILKNV</sequence>
<dbReference type="Gene3D" id="3.40.1350.140">
    <property type="entry name" value="MepB-like"/>
    <property type="match status" value="1"/>
</dbReference>